<protein>
    <submittedName>
        <fullName evidence="1">Uncharacterized protein</fullName>
    </submittedName>
</protein>
<comment type="caution">
    <text evidence="1">The sequence shown here is derived from an EMBL/GenBank/DDBJ whole genome shotgun (WGS) entry which is preliminary data.</text>
</comment>
<gene>
    <name evidence="1" type="ORF">EWV75_05615</name>
</gene>
<sequence>MNRFKSNQIVSLSCQNSQLYGEVIQVIESRSALWVRPLWLIVSDNFETIDVREGSDLILPIDLFKPALDTEVLPLFSQVVKDNYITNISYPLQEFVQKVCQNYPEYFQKIYD</sequence>
<dbReference type="Proteomes" id="UP000320523">
    <property type="component" value="Unassembled WGS sequence"/>
</dbReference>
<name>A0A552JU08_9CHRO</name>
<reference evidence="1 2" key="1">
    <citation type="submission" date="2019-01" db="EMBL/GenBank/DDBJ databases">
        <title>Coherence of Microcystis species and biogeography revealed through population genomics.</title>
        <authorList>
            <person name="Perez-Carrascal O.M."/>
            <person name="Terrat Y."/>
            <person name="Giani A."/>
            <person name="Fortin N."/>
            <person name="Tromas N."/>
            <person name="Shapiro B.J."/>
        </authorList>
    </citation>
    <scope>NUCLEOTIDE SEQUENCE [LARGE SCALE GENOMIC DNA]</scope>
    <source>
        <strain evidence="1">Mw_QC_S_20081001_S30D</strain>
    </source>
</reference>
<proteinExistence type="predicted"/>
<dbReference type="EMBL" id="SFAT01000061">
    <property type="protein sequence ID" value="TRU99115.1"/>
    <property type="molecule type" value="Genomic_DNA"/>
</dbReference>
<accession>A0A552JU08</accession>
<dbReference type="AlphaFoldDB" id="A0A552JU08"/>
<evidence type="ECO:0000313" key="2">
    <source>
        <dbReference type="Proteomes" id="UP000320523"/>
    </source>
</evidence>
<evidence type="ECO:0000313" key="1">
    <source>
        <dbReference type="EMBL" id="TRU99115.1"/>
    </source>
</evidence>
<organism evidence="1 2">
    <name type="scientific">Microcystis wesenbergii Mw_QC_S_20081001_S30D</name>
    <dbReference type="NCBI Taxonomy" id="2486245"/>
    <lineage>
        <taxon>Bacteria</taxon>
        <taxon>Bacillati</taxon>
        <taxon>Cyanobacteriota</taxon>
        <taxon>Cyanophyceae</taxon>
        <taxon>Oscillatoriophycideae</taxon>
        <taxon>Chroococcales</taxon>
        <taxon>Microcystaceae</taxon>
        <taxon>Microcystis</taxon>
    </lineage>
</organism>